<dbReference type="Proteomes" id="UP001642484">
    <property type="component" value="Unassembled WGS sequence"/>
</dbReference>
<organism evidence="3 4">
    <name type="scientific">Durusdinium trenchii</name>
    <dbReference type="NCBI Taxonomy" id="1381693"/>
    <lineage>
        <taxon>Eukaryota</taxon>
        <taxon>Sar</taxon>
        <taxon>Alveolata</taxon>
        <taxon>Dinophyceae</taxon>
        <taxon>Suessiales</taxon>
        <taxon>Symbiodiniaceae</taxon>
        <taxon>Durusdinium</taxon>
    </lineage>
</organism>
<gene>
    <name evidence="3" type="ORF">CCMP2556_LOCUS31275</name>
</gene>
<feature type="transmembrane region" description="Helical" evidence="2">
    <location>
        <begin position="759"/>
        <end position="781"/>
    </location>
</feature>
<dbReference type="SUPFAM" id="SSF48452">
    <property type="entry name" value="TPR-like"/>
    <property type="match status" value="2"/>
</dbReference>
<feature type="transmembrane region" description="Helical" evidence="2">
    <location>
        <begin position="1149"/>
        <end position="1175"/>
    </location>
</feature>
<dbReference type="SMART" id="SM00028">
    <property type="entry name" value="TPR"/>
    <property type="match status" value="3"/>
</dbReference>
<proteinExistence type="predicted"/>
<dbReference type="InterPro" id="IPR011990">
    <property type="entry name" value="TPR-like_helical_dom_sf"/>
</dbReference>
<keyword evidence="2" id="KW-0812">Transmembrane</keyword>
<feature type="transmembrane region" description="Helical" evidence="2">
    <location>
        <begin position="672"/>
        <end position="690"/>
    </location>
</feature>
<comment type="caution">
    <text evidence="3">The sequence shown here is derived from an EMBL/GenBank/DDBJ whole genome shotgun (WGS) entry which is preliminary data.</text>
</comment>
<keyword evidence="2" id="KW-1133">Transmembrane helix</keyword>
<reference evidence="3 4" key="1">
    <citation type="submission" date="2024-02" db="EMBL/GenBank/DDBJ databases">
        <authorList>
            <person name="Chen Y."/>
            <person name="Shah S."/>
            <person name="Dougan E. K."/>
            <person name="Thang M."/>
            <person name="Chan C."/>
        </authorList>
    </citation>
    <scope>NUCLEOTIDE SEQUENCE [LARGE SCALE GENOMIC DNA]</scope>
</reference>
<dbReference type="EMBL" id="CAXAMN010021807">
    <property type="protein sequence ID" value="CAK9063665.1"/>
    <property type="molecule type" value="Genomic_DNA"/>
</dbReference>
<feature type="transmembrane region" description="Helical" evidence="2">
    <location>
        <begin position="976"/>
        <end position="995"/>
    </location>
</feature>
<feature type="transmembrane region" description="Helical" evidence="2">
    <location>
        <begin position="537"/>
        <end position="560"/>
    </location>
</feature>
<feature type="transmembrane region" description="Helical" evidence="2">
    <location>
        <begin position="1048"/>
        <end position="1073"/>
    </location>
</feature>
<dbReference type="PANTHER" id="PTHR46082:SF6">
    <property type="entry name" value="AAA+ ATPASE DOMAIN-CONTAINING PROTEIN-RELATED"/>
    <property type="match status" value="1"/>
</dbReference>
<name>A0ABP0NMI7_9DINO</name>
<evidence type="ECO:0000256" key="2">
    <source>
        <dbReference type="SAM" id="Phobius"/>
    </source>
</evidence>
<evidence type="ECO:0000313" key="3">
    <source>
        <dbReference type="EMBL" id="CAK9063665.1"/>
    </source>
</evidence>
<dbReference type="PANTHER" id="PTHR46082">
    <property type="entry name" value="ATP/GTP-BINDING PROTEIN-RELATED"/>
    <property type="match status" value="1"/>
</dbReference>
<feature type="transmembrane region" description="Helical" evidence="2">
    <location>
        <begin position="504"/>
        <end position="525"/>
    </location>
</feature>
<dbReference type="InterPro" id="IPR053137">
    <property type="entry name" value="NLR-like"/>
</dbReference>
<dbReference type="InterPro" id="IPR019734">
    <property type="entry name" value="TPR_rpt"/>
</dbReference>
<dbReference type="Gene3D" id="1.25.40.10">
    <property type="entry name" value="Tetratricopeptide repeat domain"/>
    <property type="match status" value="2"/>
</dbReference>
<sequence length="1284" mass="145705">MDITESLKDYFEISYQHGGIFEHPDYEWSENEWGWLHQPTGITVWGDALDLTVRAGRMSQGGSHVNKHQVVFHYTNFLAFKNITNEAKEDIELWASLEIEGPTANAWYGRGLYTVPLPPDAWGDINALLDNNYRNMMRRDLQNRGEDYVQKTYPARAKFCIPILVDPQDAYDVSVRPTPEMVERGVPPGYNLKMMPLSEPGMRPRMCITVRIEDEKKNVCNPKAKLLDVVKTRADALAQHGPNRASLEALMRLAMVESSRGLYQEATKHFEQVVRSMESFFGVNHRLTLRAMAGLADALAQQGDFHRAEAYMSMVLSKNIDQFGEEDGDATKALNSLGNIFRLQHKRVEAQEFLRQAFRKLQRRYGVDHPKTLAALLDFASFTTPDEAEALYTEAYGRFQQQLGDAHPDTMNCKMLLAQTKLSLGNRSEAKEDFDDLFKKIKKQLGASHPHTLAAHRGWLIALSEEGELGSALYHFGRELGHAPLPGSLLLLEIFFHFSLRKGLLGVLLLFALGLYLYSPFFVASFLWDAQLGDPSIWLLTVCTQIWLFQVILLLCQVLSPNRRALRSFKGLQINLTLFLCSLLLVIRVWLLEFSWFIVTGPWYLLELLWLCFWLSGSCGAGADSGLRHGSSNQSSVPCVERSLASLERLVLLLLVALRADLAADPEIGRIPWYLICIILFFTSLTRRLLRSCCRRSHGRSISCSQVFRSSIFSCIVTISRMDVLKLQLAGGFGTLLVLCILAGGTYKLYRPQALSAHWVSLPLLILALSPAFSLCIIRVLSSRRRAPIRTWTAEHGNPPVEWWNHLGGTPEFHRWSTNPRPAKPRGRRDPLDAATSGDVDDRGVYRGWMETAVVSGLLAALVSVLVQRGWQGKDLIPHRLEEPHALPKDFHSGARILVAKQLAEWRPARIFFRFLEAIVNIVCVFGTTVVLPYLWMPVVFMVIVFPAWFFEWTFCQLWEQPSLAFALRSRRPTLALARTVFLAGLVIVVHYDVFGLGVLQNPERRIHIGSVNVVDPWPFGFLYAEYVMNEDMAQVHFWYSCLRLGCLLLYILVLTVMVFFVCCDALAFRVGLKEKKDEARKAERVIEQKGDAMQEQAWMVKRLRMGIDNEGVRRENACWIYLDAFLVITDMFSDMVTIYQLLTFHRFVLAFFMVCIFSRSLLLQVFSGAPFTFFADVRASAEKGIRHQHFLDILQEERGFEAACSLMLTSYSFSVCVKSSWSALTQSFSILLSAYGLANFIYVQLDLNLVDEEEIAKAGMAENVVEEVVHYTMAGCNGPECCK</sequence>
<protein>
    <submittedName>
        <fullName evidence="3">Uncharacterized protein</fullName>
    </submittedName>
</protein>
<feature type="transmembrane region" description="Helical" evidence="2">
    <location>
        <begin position="911"/>
        <end position="929"/>
    </location>
</feature>
<feature type="region of interest" description="Disordered" evidence="1">
    <location>
        <begin position="815"/>
        <end position="838"/>
    </location>
</feature>
<dbReference type="Pfam" id="PF13424">
    <property type="entry name" value="TPR_12"/>
    <property type="match status" value="1"/>
</dbReference>
<feature type="transmembrane region" description="Helical" evidence="2">
    <location>
        <begin position="729"/>
        <end position="747"/>
    </location>
</feature>
<keyword evidence="2" id="KW-0472">Membrane</keyword>
<dbReference type="Pfam" id="PF13374">
    <property type="entry name" value="TPR_10"/>
    <property type="match status" value="1"/>
</dbReference>
<feature type="transmembrane region" description="Helical" evidence="2">
    <location>
        <begin position="935"/>
        <end position="955"/>
    </location>
</feature>
<evidence type="ECO:0000313" key="4">
    <source>
        <dbReference type="Proteomes" id="UP001642484"/>
    </source>
</evidence>
<accession>A0ABP0NMI7</accession>
<evidence type="ECO:0000256" key="1">
    <source>
        <dbReference type="SAM" id="MobiDB-lite"/>
    </source>
</evidence>
<keyword evidence="4" id="KW-1185">Reference proteome</keyword>
<feature type="transmembrane region" description="Helical" evidence="2">
    <location>
        <begin position="572"/>
        <end position="591"/>
    </location>
</feature>